<sequence>MDYGSLVTTARSCRRFDAARPIPLSILVWLVDLARIAPCGANRQALRYVVCNDRSRNDRVFGALRWAAYLTDWDGPAVHERPAGYVSILAPREGGAGVRVDLGIAAQTIMLGAAAQGLGCCMIGAFDRAVVEEALEVPQDYEVQLVLAIGHPAERRVLAPLGEDESIRYWRDAQGVHHVPKRSLGDVLVGRFGDSNE</sequence>
<dbReference type="Proteomes" id="UP000009173">
    <property type="component" value="Chromosome"/>
</dbReference>
<proteinExistence type="inferred from homology"/>
<dbReference type="InterPro" id="IPR023312">
    <property type="entry name" value="Put_nitroreductase_C_bac"/>
</dbReference>
<dbReference type="InterPro" id="IPR000415">
    <property type="entry name" value="Nitroreductase-like"/>
</dbReference>
<reference evidence="5" key="1">
    <citation type="journal article" date="2009" name="Environ. Microbiol.">
        <title>Contribution of mobile genetic elements to Desulfovibrio vulgaris genome plasticity.</title>
        <authorList>
            <person name="Walker C.B."/>
            <person name="Stolyar S."/>
            <person name="Chivian D."/>
            <person name="Pinel N."/>
            <person name="Gabster J.A."/>
            <person name="Dehal P.S."/>
            <person name="He Z."/>
            <person name="Yang Z.K."/>
            <person name="Yen H.C."/>
            <person name="Zhou J."/>
            <person name="Wall J.D."/>
            <person name="Hazen T.C."/>
            <person name="Arkin A.P."/>
            <person name="Stahl D.A."/>
        </authorList>
    </citation>
    <scope>NUCLEOTIDE SEQUENCE [LARGE SCALE GENOMIC DNA]</scope>
    <source>
        <strain evidence="5">DP4</strain>
    </source>
</reference>
<dbReference type="EMBL" id="CP000527">
    <property type="protein sequence ID" value="ABM28535.1"/>
    <property type="molecule type" value="Genomic_DNA"/>
</dbReference>
<evidence type="ECO:0000256" key="2">
    <source>
        <dbReference type="ARBA" id="ARBA00023002"/>
    </source>
</evidence>
<evidence type="ECO:0000313" key="4">
    <source>
        <dbReference type="EMBL" id="ABM28535.1"/>
    </source>
</evidence>
<evidence type="ECO:0000313" key="5">
    <source>
        <dbReference type="Proteomes" id="UP000009173"/>
    </source>
</evidence>
<dbReference type="Gene3D" id="3.40.109.10">
    <property type="entry name" value="NADH Oxidase"/>
    <property type="match status" value="1"/>
</dbReference>
<accession>A0A0H3A7P8</accession>
<evidence type="ECO:0000256" key="1">
    <source>
        <dbReference type="ARBA" id="ARBA00007118"/>
    </source>
</evidence>
<dbReference type="RefSeq" id="WP_011792322.1">
    <property type="nucleotide sequence ID" value="NC_008751.1"/>
</dbReference>
<dbReference type="GO" id="GO:0016491">
    <property type="term" value="F:oxidoreductase activity"/>
    <property type="evidence" value="ECO:0007669"/>
    <property type="project" value="UniProtKB-KW"/>
</dbReference>
<feature type="domain" description="Nitroreductase" evidence="3">
    <location>
        <begin position="9"/>
        <end position="151"/>
    </location>
</feature>
<comment type="similarity">
    <text evidence="1">Belongs to the nitroreductase family.</text>
</comment>
<dbReference type="CDD" id="cd02062">
    <property type="entry name" value="Nitro_FMN_reductase"/>
    <property type="match status" value="1"/>
</dbReference>
<dbReference type="PANTHER" id="PTHR43673">
    <property type="entry name" value="NAD(P)H NITROREDUCTASE YDGI-RELATED"/>
    <property type="match status" value="1"/>
</dbReference>
<protein>
    <submittedName>
        <fullName evidence="4">Nitroreductase</fullName>
    </submittedName>
</protein>
<dbReference type="AlphaFoldDB" id="A0A0H3A7P8"/>
<dbReference type="KEGG" id="dvl:Dvul_1518"/>
<keyword evidence="2" id="KW-0560">Oxidoreductase</keyword>
<dbReference type="SUPFAM" id="SSF55469">
    <property type="entry name" value="FMN-dependent nitroreductase-like"/>
    <property type="match status" value="1"/>
</dbReference>
<dbReference type="HOGENOM" id="CLU_070764_8_0_7"/>
<dbReference type="InterPro" id="IPR029479">
    <property type="entry name" value="Nitroreductase"/>
</dbReference>
<dbReference type="Pfam" id="PF00881">
    <property type="entry name" value="Nitroreductase"/>
    <property type="match status" value="1"/>
</dbReference>
<dbReference type="PANTHER" id="PTHR43673:SF10">
    <property type="entry name" value="NADH DEHYDROGENASE_NAD(P)H NITROREDUCTASE XCC3605-RELATED"/>
    <property type="match status" value="1"/>
</dbReference>
<dbReference type="Gene3D" id="2.20.180.10">
    <property type="entry name" value="putative fmn-dependent nitroreductase like domains"/>
    <property type="match status" value="1"/>
</dbReference>
<name>A0A0H3A7P8_NITV4</name>
<organism evidence="4 5">
    <name type="scientific">Nitratidesulfovibrio vulgaris (strain DP4)</name>
    <name type="common">Desulfovibrio vulgaris</name>
    <dbReference type="NCBI Taxonomy" id="391774"/>
    <lineage>
        <taxon>Bacteria</taxon>
        <taxon>Pseudomonadati</taxon>
        <taxon>Thermodesulfobacteriota</taxon>
        <taxon>Desulfovibrionia</taxon>
        <taxon>Desulfovibrionales</taxon>
        <taxon>Desulfovibrionaceae</taxon>
        <taxon>Nitratidesulfovibrio</taxon>
    </lineage>
</organism>
<gene>
    <name evidence="4" type="ordered locus">Dvul_1518</name>
</gene>
<evidence type="ECO:0000259" key="3">
    <source>
        <dbReference type="Pfam" id="PF00881"/>
    </source>
</evidence>